<gene>
    <name evidence="1" type="ORF">GGQ68_001241</name>
</gene>
<proteinExistence type="predicted"/>
<accession>A0A7W6DKI6</accession>
<keyword evidence="2" id="KW-1185">Reference proteome</keyword>
<evidence type="ECO:0000313" key="2">
    <source>
        <dbReference type="Proteomes" id="UP000541426"/>
    </source>
</evidence>
<sequence>MTFDLSALKQTLASEPPQGVEAAIGNANTAHECAPRLIRIALDTNDIYNPYIELHQVPT</sequence>
<protein>
    <submittedName>
        <fullName evidence="1">Uncharacterized protein</fullName>
    </submittedName>
</protein>
<reference evidence="1 2" key="1">
    <citation type="submission" date="2020-08" db="EMBL/GenBank/DDBJ databases">
        <title>Genomic Encyclopedia of Type Strains, Phase IV (KMG-IV): sequencing the most valuable type-strain genomes for metagenomic binning, comparative biology and taxonomic classification.</title>
        <authorList>
            <person name="Goeker M."/>
        </authorList>
    </citation>
    <scope>NUCLEOTIDE SEQUENCE [LARGE SCALE GENOMIC DNA]</scope>
    <source>
        <strain evidence="1 2">DSM 102235</strain>
    </source>
</reference>
<organism evidence="1 2">
    <name type="scientific">Sagittula marina</name>
    <dbReference type="NCBI Taxonomy" id="943940"/>
    <lineage>
        <taxon>Bacteria</taxon>
        <taxon>Pseudomonadati</taxon>
        <taxon>Pseudomonadota</taxon>
        <taxon>Alphaproteobacteria</taxon>
        <taxon>Rhodobacterales</taxon>
        <taxon>Roseobacteraceae</taxon>
        <taxon>Sagittula</taxon>
    </lineage>
</organism>
<dbReference type="RefSeq" id="WP_183963978.1">
    <property type="nucleotide sequence ID" value="NZ_BAABBZ010000014.1"/>
</dbReference>
<comment type="caution">
    <text evidence="1">The sequence shown here is derived from an EMBL/GenBank/DDBJ whole genome shotgun (WGS) entry which is preliminary data.</text>
</comment>
<dbReference type="Proteomes" id="UP000541426">
    <property type="component" value="Unassembled WGS sequence"/>
</dbReference>
<name>A0A7W6DKI6_9RHOB</name>
<dbReference type="EMBL" id="JACIEJ010000002">
    <property type="protein sequence ID" value="MBB3984925.1"/>
    <property type="molecule type" value="Genomic_DNA"/>
</dbReference>
<dbReference type="AlphaFoldDB" id="A0A7W6DKI6"/>
<evidence type="ECO:0000313" key="1">
    <source>
        <dbReference type="EMBL" id="MBB3984925.1"/>
    </source>
</evidence>